<sequence>MLITLDDVTKSYVLGKQRVTILKNVSLSIAEGDFVGIMGRSGSGKSTLVNLIGFLDRQFSGEYYFEEKLVDQYTDDELSKIRNEHVGFVFQNFGLIEAMTVTENVELPLLYAGIANQTKTQLVLESLRRVGLEGLEKQSVKLLSGGQRQRVAIARAIVNQPKFIIADEPTGALDSKTSLEIMKLFRDLNINHGVTIILVTHDVNLMTYCSREIKVSDGEVLL</sequence>
<feature type="domain" description="ABC transporter" evidence="5">
    <location>
        <begin position="3"/>
        <end position="222"/>
    </location>
</feature>
<dbReference type="EMBL" id="LN774769">
    <property type="protein sequence ID" value="CEN29238.1"/>
    <property type="molecule type" value="Genomic_DNA"/>
</dbReference>
<dbReference type="Proteomes" id="UP000033166">
    <property type="component" value="Chromosome I"/>
</dbReference>
<accession>A0A0D6DZR6</accession>
<dbReference type="PANTHER" id="PTHR24220:SF692">
    <property type="entry name" value="ABC TRANSPORTER DOMAIN-CONTAINING PROTEIN"/>
    <property type="match status" value="1"/>
</dbReference>
<dbReference type="PROSITE" id="PS00211">
    <property type="entry name" value="ABC_TRANSPORTER_1"/>
    <property type="match status" value="1"/>
</dbReference>
<proteinExistence type="predicted"/>
<dbReference type="GO" id="GO:0006865">
    <property type="term" value="P:amino acid transport"/>
    <property type="evidence" value="ECO:0007669"/>
    <property type="project" value="UniProtKB-KW"/>
</dbReference>
<keyword evidence="4" id="KW-0029">Amino-acid transport</keyword>
<dbReference type="HOGENOM" id="CLU_000604_1_22_9"/>
<evidence type="ECO:0000313" key="7">
    <source>
        <dbReference type="Proteomes" id="UP000033166"/>
    </source>
</evidence>
<dbReference type="SMART" id="SM00382">
    <property type="entry name" value="AAA"/>
    <property type="match status" value="1"/>
</dbReference>
<dbReference type="Gene3D" id="3.40.50.300">
    <property type="entry name" value="P-loop containing nucleotide triphosphate hydrolases"/>
    <property type="match status" value="1"/>
</dbReference>
<evidence type="ECO:0000259" key="5">
    <source>
        <dbReference type="PROSITE" id="PS50893"/>
    </source>
</evidence>
<dbReference type="InterPro" id="IPR003439">
    <property type="entry name" value="ABC_transporter-like_ATP-bd"/>
</dbReference>
<dbReference type="AlphaFoldDB" id="A0A0D6DZR6"/>
<evidence type="ECO:0000256" key="1">
    <source>
        <dbReference type="ARBA" id="ARBA00022448"/>
    </source>
</evidence>
<dbReference type="GO" id="GO:0022857">
    <property type="term" value="F:transmembrane transporter activity"/>
    <property type="evidence" value="ECO:0007669"/>
    <property type="project" value="TreeGrafter"/>
</dbReference>
<name>A0A0D6DZR6_9LACT</name>
<dbReference type="InterPro" id="IPR017871">
    <property type="entry name" value="ABC_transporter-like_CS"/>
</dbReference>
<dbReference type="CDD" id="cd03255">
    <property type="entry name" value="ABC_MJ0796_LolCDE_FtsE"/>
    <property type="match status" value="1"/>
</dbReference>
<dbReference type="KEGG" id="lpk:LACPI_2038"/>
<evidence type="ECO:0000313" key="6">
    <source>
        <dbReference type="EMBL" id="CEN29238.1"/>
    </source>
</evidence>
<dbReference type="GO" id="GO:0016887">
    <property type="term" value="F:ATP hydrolysis activity"/>
    <property type="evidence" value="ECO:0007669"/>
    <property type="project" value="InterPro"/>
</dbReference>
<dbReference type="GO" id="GO:0005886">
    <property type="term" value="C:plasma membrane"/>
    <property type="evidence" value="ECO:0007669"/>
    <property type="project" value="TreeGrafter"/>
</dbReference>
<dbReference type="SUPFAM" id="SSF52540">
    <property type="entry name" value="P-loop containing nucleoside triphosphate hydrolases"/>
    <property type="match status" value="1"/>
</dbReference>
<dbReference type="GO" id="GO:0098796">
    <property type="term" value="C:membrane protein complex"/>
    <property type="evidence" value="ECO:0007669"/>
    <property type="project" value="UniProtKB-ARBA"/>
</dbReference>
<gene>
    <name evidence="6" type="primary">yknY</name>
    <name evidence="6" type="ORF">LACPI_2038</name>
</gene>
<organism evidence="6 7">
    <name type="scientific">Pseudolactococcus piscium MKFS47</name>
    <dbReference type="NCBI Taxonomy" id="297352"/>
    <lineage>
        <taxon>Bacteria</taxon>
        <taxon>Bacillati</taxon>
        <taxon>Bacillota</taxon>
        <taxon>Bacilli</taxon>
        <taxon>Lactobacillales</taxon>
        <taxon>Streptococcaceae</taxon>
        <taxon>Pseudolactococcus</taxon>
    </lineage>
</organism>
<keyword evidence="3 6" id="KW-0067">ATP-binding</keyword>
<dbReference type="PANTHER" id="PTHR24220">
    <property type="entry name" value="IMPORT ATP-BINDING PROTEIN"/>
    <property type="match status" value="1"/>
</dbReference>
<dbReference type="InterPro" id="IPR015854">
    <property type="entry name" value="ABC_transpr_LolD-like"/>
</dbReference>
<keyword evidence="2" id="KW-0547">Nucleotide-binding</keyword>
<dbReference type="InterPro" id="IPR027417">
    <property type="entry name" value="P-loop_NTPase"/>
</dbReference>
<dbReference type="InterPro" id="IPR017911">
    <property type="entry name" value="MacB-like_ATP-bd"/>
</dbReference>
<keyword evidence="1" id="KW-0813">Transport</keyword>
<evidence type="ECO:0000256" key="3">
    <source>
        <dbReference type="ARBA" id="ARBA00022840"/>
    </source>
</evidence>
<evidence type="ECO:0000256" key="2">
    <source>
        <dbReference type="ARBA" id="ARBA00022741"/>
    </source>
</evidence>
<protein>
    <submittedName>
        <fullName evidence="6">Uncharacterized ABC transporter ATP-binding protein YknY</fullName>
    </submittedName>
</protein>
<dbReference type="PROSITE" id="PS50893">
    <property type="entry name" value="ABC_TRANSPORTER_2"/>
    <property type="match status" value="1"/>
</dbReference>
<dbReference type="FunFam" id="3.40.50.300:FF:000032">
    <property type="entry name" value="Export ABC transporter ATP-binding protein"/>
    <property type="match status" value="1"/>
</dbReference>
<evidence type="ECO:0000256" key="4">
    <source>
        <dbReference type="ARBA" id="ARBA00022970"/>
    </source>
</evidence>
<dbReference type="InterPro" id="IPR003593">
    <property type="entry name" value="AAA+_ATPase"/>
</dbReference>
<dbReference type="GO" id="GO:0005524">
    <property type="term" value="F:ATP binding"/>
    <property type="evidence" value="ECO:0007669"/>
    <property type="project" value="UniProtKB-KW"/>
</dbReference>
<dbReference type="Pfam" id="PF00005">
    <property type="entry name" value="ABC_tran"/>
    <property type="match status" value="1"/>
</dbReference>
<reference evidence="7" key="1">
    <citation type="submission" date="2015-01" db="EMBL/GenBank/DDBJ databases">
        <authorList>
            <person name="Andreevskaya M."/>
        </authorList>
    </citation>
    <scope>NUCLEOTIDE SEQUENCE [LARGE SCALE GENOMIC DNA]</scope>
    <source>
        <strain evidence="7">MKFS47</strain>
    </source>
</reference>